<dbReference type="PROSITE" id="PS50112">
    <property type="entry name" value="PAS"/>
    <property type="match status" value="1"/>
</dbReference>
<sequence length="768" mass="86537">MTADEPGSDDEGNVDTTDVIALTINRHVIPAIRFIYISTAALYFALIVVPIVAMMIGFPIYTEGLLTPVDMLHGIAYMRNLINMMPVFAAKYALENIPDPDNSGQSIISTTTIADDFPMDAFGDFRKSNEIIGYLISQVPLALEKLSTVLYFMPDDEYVTNAREAIYTNDLVYKFFLNETTYTAQDATATDMCTQISTQVQKVKDATNFTQDYVKQSEFLTAINNNVAPTKRFNNALSDLTDFITHYSKRNQIICYSIMGTYIGLVVICYFVVLMVQQHMYRKNKRDIYNLLTILPKTIISTISANYDSLKKNSVSQTSGAENHEETNPQEENIIKVLSSITDGTGTASFQLFGAACFVIIALCGCLASYFLMDSYQIASTSLVTSSPHVNYLMGACSFIYAILASLFKILMDGYPGMHGMMQNKTEEFEIITDMQKEEVEYLNQLRFGRPSEGKKPFIGMTDALARASTMLMCPSYTKPPQTLTESAVCFSAEWQIYLCLAFVKKLNQQILLNTSLNARNDKLNDIFQVGPVQLYQAFFFPTGDDIVETTKTEINQQNETLIIKGIIFILIALVFSIALIVMTHHEDKLLKFCLRLFLKCPPKVVLSNQRIMDVLSGDYNTIEEGKGKVSNYSFEVVNKLNNPVVILKEQDNTITNINEAFAKMFGKSIDDVQGKKFHDFIEEFHLQMANADDIFNKETAEATMAGPEGEKMYLGFSNLTSNGNKIITIRDKTQNVLHEQMRRREEEVRYNARFYPSCIISSSCTSW</sequence>
<keyword evidence="1" id="KW-0472">Membrane</keyword>
<dbReference type="AlphaFoldDB" id="A2ET15"/>
<reference evidence="3" key="1">
    <citation type="submission" date="2006-10" db="EMBL/GenBank/DDBJ databases">
        <authorList>
            <person name="Amadeo P."/>
            <person name="Zhao Q."/>
            <person name="Wortman J."/>
            <person name="Fraser-Liggett C."/>
            <person name="Carlton J."/>
        </authorList>
    </citation>
    <scope>NUCLEOTIDE SEQUENCE</scope>
    <source>
        <strain evidence="3">G3</strain>
    </source>
</reference>
<feature type="transmembrane region" description="Helical" evidence="1">
    <location>
        <begin position="352"/>
        <end position="372"/>
    </location>
</feature>
<name>A2ET15_TRIV3</name>
<dbReference type="Pfam" id="PF13426">
    <property type="entry name" value="PAS_9"/>
    <property type="match status" value="1"/>
</dbReference>
<feature type="transmembrane region" description="Helical" evidence="1">
    <location>
        <begin position="562"/>
        <end position="583"/>
    </location>
</feature>
<dbReference type="CDD" id="cd00130">
    <property type="entry name" value="PAS"/>
    <property type="match status" value="1"/>
</dbReference>
<organism evidence="3 4">
    <name type="scientific">Trichomonas vaginalis (strain ATCC PRA-98 / G3)</name>
    <dbReference type="NCBI Taxonomy" id="412133"/>
    <lineage>
        <taxon>Eukaryota</taxon>
        <taxon>Metamonada</taxon>
        <taxon>Parabasalia</taxon>
        <taxon>Trichomonadida</taxon>
        <taxon>Trichomonadidae</taxon>
        <taxon>Trichomonas</taxon>
    </lineage>
</organism>
<evidence type="ECO:0000313" key="3">
    <source>
        <dbReference type="EMBL" id="EAY04204.1"/>
    </source>
</evidence>
<dbReference type="SUPFAM" id="SSF55785">
    <property type="entry name" value="PYP-like sensor domain (PAS domain)"/>
    <property type="match status" value="1"/>
</dbReference>
<feature type="transmembrane region" description="Helical" evidence="1">
    <location>
        <begin position="392"/>
        <end position="412"/>
    </location>
</feature>
<dbReference type="VEuPathDB" id="TrichDB:TVAG_298220"/>
<dbReference type="KEGG" id="tva:4762055"/>
<dbReference type="RefSeq" id="XP_001316427.1">
    <property type="nucleotide sequence ID" value="XM_001316392.1"/>
</dbReference>
<dbReference type="Proteomes" id="UP000001542">
    <property type="component" value="Unassembled WGS sequence"/>
</dbReference>
<proteinExistence type="predicted"/>
<evidence type="ECO:0000259" key="2">
    <source>
        <dbReference type="PROSITE" id="PS50112"/>
    </source>
</evidence>
<dbReference type="Gene3D" id="3.30.450.20">
    <property type="entry name" value="PAS domain"/>
    <property type="match status" value="1"/>
</dbReference>
<dbReference type="InterPro" id="IPR035965">
    <property type="entry name" value="PAS-like_dom_sf"/>
</dbReference>
<dbReference type="VEuPathDB" id="TrichDB:TVAGG3_1033900"/>
<evidence type="ECO:0000256" key="1">
    <source>
        <dbReference type="SAM" id="Phobius"/>
    </source>
</evidence>
<keyword evidence="1" id="KW-1133">Transmembrane helix</keyword>
<feature type="domain" description="PAS" evidence="2">
    <location>
        <begin position="636"/>
        <end position="686"/>
    </location>
</feature>
<dbReference type="EMBL" id="DS113482">
    <property type="protein sequence ID" value="EAY04204.1"/>
    <property type="molecule type" value="Genomic_DNA"/>
</dbReference>
<dbReference type="InterPro" id="IPR000014">
    <property type="entry name" value="PAS"/>
</dbReference>
<accession>A2ET15</accession>
<dbReference type="SMR" id="A2ET15"/>
<feature type="transmembrane region" description="Helical" evidence="1">
    <location>
        <begin position="34"/>
        <end position="61"/>
    </location>
</feature>
<dbReference type="InParanoid" id="A2ET15"/>
<gene>
    <name evidence="3" type="ORF">TVAG_298220</name>
</gene>
<feature type="transmembrane region" description="Helical" evidence="1">
    <location>
        <begin position="256"/>
        <end position="276"/>
    </location>
</feature>
<protein>
    <recommendedName>
        <fullName evidence="2">PAS domain-containing protein</fullName>
    </recommendedName>
</protein>
<dbReference type="SMART" id="SM00091">
    <property type="entry name" value="PAS"/>
    <property type="match status" value="1"/>
</dbReference>
<reference evidence="3" key="2">
    <citation type="journal article" date="2007" name="Science">
        <title>Draft genome sequence of the sexually transmitted pathogen Trichomonas vaginalis.</title>
        <authorList>
            <person name="Carlton J.M."/>
            <person name="Hirt R.P."/>
            <person name="Silva J.C."/>
            <person name="Delcher A.L."/>
            <person name="Schatz M."/>
            <person name="Zhao Q."/>
            <person name="Wortman J.R."/>
            <person name="Bidwell S.L."/>
            <person name="Alsmark U.C.M."/>
            <person name="Besteiro S."/>
            <person name="Sicheritz-Ponten T."/>
            <person name="Noel C.J."/>
            <person name="Dacks J.B."/>
            <person name="Foster P.G."/>
            <person name="Simillion C."/>
            <person name="Van de Peer Y."/>
            <person name="Miranda-Saavedra D."/>
            <person name="Barton G.J."/>
            <person name="Westrop G.D."/>
            <person name="Mueller S."/>
            <person name="Dessi D."/>
            <person name="Fiori P.L."/>
            <person name="Ren Q."/>
            <person name="Paulsen I."/>
            <person name="Zhang H."/>
            <person name="Bastida-Corcuera F.D."/>
            <person name="Simoes-Barbosa A."/>
            <person name="Brown M.T."/>
            <person name="Hayes R.D."/>
            <person name="Mukherjee M."/>
            <person name="Okumura C.Y."/>
            <person name="Schneider R."/>
            <person name="Smith A.J."/>
            <person name="Vanacova S."/>
            <person name="Villalvazo M."/>
            <person name="Haas B.J."/>
            <person name="Pertea M."/>
            <person name="Feldblyum T.V."/>
            <person name="Utterback T.R."/>
            <person name="Shu C.L."/>
            <person name="Osoegawa K."/>
            <person name="de Jong P.J."/>
            <person name="Hrdy I."/>
            <person name="Horvathova L."/>
            <person name="Zubacova Z."/>
            <person name="Dolezal P."/>
            <person name="Malik S.B."/>
            <person name="Logsdon J.M. Jr."/>
            <person name="Henze K."/>
            <person name="Gupta A."/>
            <person name="Wang C.C."/>
            <person name="Dunne R.L."/>
            <person name="Upcroft J.A."/>
            <person name="Upcroft P."/>
            <person name="White O."/>
            <person name="Salzberg S.L."/>
            <person name="Tang P."/>
            <person name="Chiu C.-H."/>
            <person name="Lee Y.-S."/>
            <person name="Embley T.M."/>
            <person name="Coombs G.H."/>
            <person name="Mottram J.C."/>
            <person name="Tachezy J."/>
            <person name="Fraser-Liggett C.M."/>
            <person name="Johnson P.J."/>
        </authorList>
    </citation>
    <scope>NUCLEOTIDE SEQUENCE [LARGE SCALE GENOMIC DNA]</scope>
    <source>
        <strain evidence="3">G3</strain>
    </source>
</reference>
<keyword evidence="1" id="KW-0812">Transmembrane</keyword>
<evidence type="ECO:0000313" key="4">
    <source>
        <dbReference type="Proteomes" id="UP000001542"/>
    </source>
</evidence>
<keyword evidence="4" id="KW-1185">Reference proteome</keyword>